<evidence type="ECO:0000259" key="8">
    <source>
        <dbReference type="PROSITE" id="PS01124"/>
    </source>
</evidence>
<dbReference type="PANTHER" id="PTHR30532">
    <property type="entry name" value="IRON III DICITRATE-BINDING PERIPLASMIC PROTEIN"/>
    <property type="match status" value="1"/>
</dbReference>
<dbReference type="Gene3D" id="1.10.10.60">
    <property type="entry name" value="Homeodomain-like"/>
    <property type="match status" value="2"/>
</dbReference>
<dbReference type="PROSITE" id="PS50983">
    <property type="entry name" value="FE_B12_PBP"/>
    <property type="match status" value="1"/>
</dbReference>
<dbReference type="GO" id="GO:0030288">
    <property type="term" value="C:outer membrane-bounded periplasmic space"/>
    <property type="evidence" value="ECO:0007669"/>
    <property type="project" value="TreeGrafter"/>
</dbReference>
<dbReference type="InterPro" id="IPR009057">
    <property type="entry name" value="Homeodomain-like_sf"/>
</dbReference>
<dbReference type="Proteomes" id="UP000247476">
    <property type="component" value="Unassembled WGS sequence"/>
</dbReference>
<feature type="domain" description="Fe/B12 periplasmic-binding" evidence="9">
    <location>
        <begin position="282"/>
        <end position="537"/>
    </location>
</feature>
<evidence type="ECO:0000313" key="11">
    <source>
        <dbReference type="Proteomes" id="UP000247476"/>
    </source>
</evidence>
<keyword evidence="11" id="KW-1185">Reference proteome</keyword>
<dbReference type="EMBL" id="QJVJ01000001">
    <property type="protein sequence ID" value="PYI57484.1"/>
    <property type="molecule type" value="Genomic_DNA"/>
</dbReference>
<proteinExistence type="inferred from homology"/>
<dbReference type="SUPFAM" id="SSF53807">
    <property type="entry name" value="Helical backbone' metal receptor"/>
    <property type="match status" value="1"/>
</dbReference>
<dbReference type="AlphaFoldDB" id="A0A2V5KFY9"/>
<dbReference type="InterPro" id="IPR037923">
    <property type="entry name" value="HTH-like"/>
</dbReference>
<keyword evidence="4" id="KW-0732">Signal</keyword>
<comment type="similarity">
    <text evidence="2">Belongs to the bacterial solute-binding protein 8 family.</text>
</comment>
<dbReference type="SUPFAM" id="SSF51215">
    <property type="entry name" value="Regulatory protein AraC"/>
    <property type="match status" value="1"/>
</dbReference>
<evidence type="ECO:0000256" key="2">
    <source>
        <dbReference type="ARBA" id="ARBA00008814"/>
    </source>
</evidence>
<evidence type="ECO:0000256" key="1">
    <source>
        <dbReference type="ARBA" id="ARBA00004196"/>
    </source>
</evidence>
<comment type="caution">
    <text evidence="10">The sequence shown here is derived from an EMBL/GenBank/DDBJ whole genome shotgun (WGS) entry which is preliminary data.</text>
</comment>
<evidence type="ECO:0000256" key="7">
    <source>
        <dbReference type="ARBA" id="ARBA00023163"/>
    </source>
</evidence>
<dbReference type="InterPro" id="IPR051313">
    <property type="entry name" value="Bact_iron-sidero_bind"/>
</dbReference>
<dbReference type="Gene3D" id="3.40.50.1980">
    <property type="entry name" value="Nitrogenase molybdenum iron protein domain"/>
    <property type="match status" value="2"/>
</dbReference>
<dbReference type="SUPFAM" id="SSF46689">
    <property type="entry name" value="Homeodomain-like"/>
    <property type="match status" value="2"/>
</dbReference>
<dbReference type="GO" id="GO:0043565">
    <property type="term" value="F:sequence-specific DNA binding"/>
    <property type="evidence" value="ECO:0007669"/>
    <property type="project" value="InterPro"/>
</dbReference>
<dbReference type="SMART" id="SM00342">
    <property type="entry name" value="HTH_ARAC"/>
    <property type="match status" value="1"/>
</dbReference>
<dbReference type="PROSITE" id="PS01124">
    <property type="entry name" value="HTH_ARAC_FAMILY_2"/>
    <property type="match status" value="1"/>
</dbReference>
<dbReference type="InterPro" id="IPR018060">
    <property type="entry name" value="HTH_AraC"/>
</dbReference>
<keyword evidence="3" id="KW-0813">Transport</keyword>
<dbReference type="Pfam" id="PF12833">
    <property type="entry name" value="HTH_18"/>
    <property type="match status" value="1"/>
</dbReference>
<evidence type="ECO:0000259" key="9">
    <source>
        <dbReference type="PROSITE" id="PS50983"/>
    </source>
</evidence>
<dbReference type="Pfam" id="PF01497">
    <property type="entry name" value="Peripla_BP_2"/>
    <property type="match status" value="1"/>
</dbReference>
<keyword evidence="5" id="KW-0805">Transcription regulation</keyword>
<evidence type="ECO:0000256" key="6">
    <source>
        <dbReference type="ARBA" id="ARBA00023125"/>
    </source>
</evidence>
<reference evidence="10 11" key="1">
    <citation type="submission" date="2018-05" db="EMBL/GenBank/DDBJ databases">
        <title>Paenibacillus flagellatus sp. nov., isolated from selenium mineral soil.</title>
        <authorList>
            <person name="Dai X."/>
        </authorList>
    </citation>
    <scope>NUCLEOTIDE SEQUENCE [LARGE SCALE GENOMIC DNA]</scope>
    <source>
        <strain evidence="10 11">DXL2</strain>
    </source>
</reference>
<dbReference type="InterPro" id="IPR002491">
    <property type="entry name" value="ABC_transptr_periplasmic_BD"/>
</dbReference>
<organism evidence="10 11">
    <name type="scientific">Paenibacillus flagellatus</name>
    <dbReference type="NCBI Taxonomy" id="2211139"/>
    <lineage>
        <taxon>Bacteria</taxon>
        <taxon>Bacillati</taxon>
        <taxon>Bacillota</taxon>
        <taxon>Bacilli</taxon>
        <taxon>Bacillales</taxon>
        <taxon>Paenibacillaceae</taxon>
        <taxon>Paenibacillus</taxon>
    </lineage>
</organism>
<evidence type="ECO:0000256" key="5">
    <source>
        <dbReference type="ARBA" id="ARBA00023015"/>
    </source>
</evidence>
<keyword evidence="6" id="KW-0238">DNA-binding</keyword>
<dbReference type="GO" id="GO:1901678">
    <property type="term" value="P:iron coordination entity transport"/>
    <property type="evidence" value="ECO:0007669"/>
    <property type="project" value="UniProtKB-ARBA"/>
</dbReference>
<name>A0A2V5KFY9_9BACL</name>
<evidence type="ECO:0000256" key="3">
    <source>
        <dbReference type="ARBA" id="ARBA00022448"/>
    </source>
</evidence>
<dbReference type="PROSITE" id="PS00041">
    <property type="entry name" value="HTH_ARAC_FAMILY_1"/>
    <property type="match status" value="1"/>
</dbReference>
<evidence type="ECO:0000256" key="4">
    <source>
        <dbReference type="ARBA" id="ARBA00022729"/>
    </source>
</evidence>
<keyword evidence="7" id="KW-0804">Transcription</keyword>
<sequence>MMHSGEGDRMLPSDSVLYALKQVQGVRLDAAENMYGTYADAHIYAIVSEGSGYLYCGGSRCRLKGKTVVYCPPGSTIDARTDSAGLLDLFWVRFEVWELAEDGPCKRTYVKKLDPIAPSGIVPSAVSDAAQTSAGQLARLWERGGEGNGLRLEAEFALWLHYVLRQPKPAPEDEPDGRIQYAIDYVERHYREPVTRAELAERVGLTPEYFSAAFKKATGSGFLDYLSKIRIARAKEELLLRPGRSLDRIAHDVGYRDGLYLSRKFKQVVGVPPSVYANRPKRIVALQYVGHLLALGVTPVATTAKLLQGVPYRDRLRGVADIGTPRSLDRIAALQPDMILTSSPNGEPYSRIAPTVSIPWGEADVLDELRYLGQLLGREKEAQVWIDAFAEKEEAAARRLSAVIGPGETAAVYEIWAGRIWAVNIGYGRGVRNLYKTLGFAPPEKLAPYVLNPGVGLELSPDELEAYAPDRIFVTVWNERGGEQWAREVLSSEPWMAQPAVRNGNVYPVDLELFKHGDPLALELQLEVQTRLLTKVHGTSHIRK</sequence>
<feature type="domain" description="HTH araC/xylS-type" evidence="8">
    <location>
        <begin position="180"/>
        <end position="279"/>
    </location>
</feature>
<protein>
    <submittedName>
        <fullName evidence="10">AraC family transcriptional regulator</fullName>
    </submittedName>
</protein>
<dbReference type="GO" id="GO:0003700">
    <property type="term" value="F:DNA-binding transcription factor activity"/>
    <property type="evidence" value="ECO:0007669"/>
    <property type="project" value="InterPro"/>
</dbReference>
<accession>A0A2V5KFY9</accession>
<evidence type="ECO:0000313" key="10">
    <source>
        <dbReference type="EMBL" id="PYI57484.1"/>
    </source>
</evidence>
<gene>
    <name evidence="10" type="ORF">DLM86_03360</name>
</gene>
<dbReference type="InterPro" id="IPR018062">
    <property type="entry name" value="HTH_AraC-typ_CS"/>
</dbReference>
<comment type="subcellular location">
    <subcellularLocation>
        <location evidence="1">Cell envelope</location>
    </subcellularLocation>
</comment>
<dbReference type="PANTHER" id="PTHR30532:SF26">
    <property type="entry name" value="IRON(3+)-HYDROXAMATE-BINDING PROTEIN FHUD"/>
    <property type="match status" value="1"/>
</dbReference>